<dbReference type="Proteomes" id="UP000198598">
    <property type="component" value="Unassembled WGS sequence"/>
</dbReference>
<evidence type="ECO:0008006" key="4">
    <source>
        <dbReference type="Google" id="ProtNLM"/>
    </source>
</evidence>
<keyword evidence="3" id="KW-1185">Reference proteome</keyword>
<name>A0A1I1F3G2_9BACT</name>
<evidence type="ECO:0000313" key="2">
    <source>
        <dbReference type="EMBL" id="SFB91700.1"/>
    </source>
</evidence>
<dbReference type="EMBL" id="FOLQ01000001">
    <property type="protein sequence ID" value="SFB91700.1"/>
    <property type="molecule type" value="Genomic_DNA"/>
</dbReference>
<protein>
    <recommendedName>
        <fullName evidence="4">DUF4468 domain-containing protein</fullName>
    </recommendedName>
</protein>
<reference evidence="2 3" key="1">
    <citation type="submission" date="2016-10" db="EMBL/GenBank/DDBJ databases">
        <authorList>
            <person name="de Groot N.N."/>
        </authorList>
    </citation>
    <scope>NUCLEOTIDE SEQUENCE [LARGE SCALE GENOMIC DNA]</scope>
    <source>
        <strain evidence="2 3">DSM 26130</strain>
    </source>
</reference>
<dbReference type="AlphaFoldDB" id="A0A1I1F3G2"/>
<evidence type="ECO:0000313" key="3">
    <source>
        <dbReference type="Proteomes" id="UP000198598"/>
    </source>
</evidence>
<keyword evidence="1" id="KW-0732">Signal</keyword>
<gene>
    <name evidence="2" type="ORF">SAMN05216167_10188</name>
</gene>
<dbReference type="RefSeq" id="WP_143100610.1">
    <property type="nucleotide sequence ID" value="NZ_FOLQ01000001.1"/>
</dbReference>
<organism evidence="2 3">
    <name type="scientific">Spirosoma endophyticum</name>
    <dbReference type="NCBI Taxonomy" id="662367"/>
    <lineage>
        <taxon>Bacteria</taxon>
        <taxon>Pseudomonadati</taxon>
        <taxon>Bacteroidota</taxon>
        <taxon>Cytophagia</taxon>
        <taxon>Cytophagales</taxon>
        <taxon>Cytophagaceae</taxon>
        <taxon>Spirosoma</taxon>
    </lineage>
</organism>
<sequence>MRRSFFVLIAILFIGGTAYAQTKVANYSYGKPGTDTYEQLSFWVKDGKKSSIDYNYGRDRKEVKLRYAGRYEASFKVQFPNNTTLTVNPKGTTLIVVNTKSNYAKTFVWEYEGPVNGIGTFCDVCAQDEKEAMRLIRTYYFR</sequence>
<dbReference type="OrthoDB" id="958471at2"/>
<evidence type="ECO:0000256" key="1">
    <source>
        <dbReference type="SAM" id="SignalP"/>
    </source>
</evidence>
<feature type="chain" id="PRO_5011784234" description="DUF4468 domain-containing protein" evidence="1">
    <location>
        <begin position="21"/>
        <end position="142"/>
    </location>
</feature>
<accession>A0A1I1F3G2</accession>
<feature type="signal peptide" evidence="1">
    <location>
        <begin position="1"/>
        <end position="20"/>
    </location>
</feature>
<proteinExistence type="predicted"/>